<dbReference type="EMBL" id="LR792683">
    <property type="protein sequence ID" value="CAB3393610.1"/>
    <property type="molecule type" value="Genomic_DNA"/>
</dbReference>
<reference evidence="12 14" key="3">
    <citation type="submission" date="2020-04" db="EMBL/GenBank/DDBJ databases">
        <authorList>
            <person name="Hogendoorn C."/>
        </authorList>
    </citation>
    <scope>NUCLEOTIDE SEQUENCE [LARGE SCALE GENOMIC DNA]</scope>
    <source>
        <strain evidence="12">COOX1</strain>
    </source>
</reference>
<evidence type="ECO:0000256" key="7">
    <source>
        <dbReference type="ARBA" id="ARBA00023163"/>
    </source>
</evidence>
<name>A0A2K8N6X0_9BACL</name>
<evidence type="ECO:0000256" key="3">
    <source>
        <dbReference type="ARBA" id="ARBA00013725"/>
    </source>
</evidence>
<keyword evidence="7 10" id="KW-0804">Transcription</keyword>
<dbReference type="Gene3D" id="3.90.940.10">
    <property type="match status" value="1"/>
</dbReference>
<comment type="similarity">
    <text evidence="1 10">Belongs to the RNA polymerase subunit omega family.</text>
</comment>
<comment type="catalytic activity">
    <reaction evidence="9 10">
        <text>RNA(n) + a ribonucleoside 5'-triphosphate = RNA(n+1) + diphosphate</text>
        <dbReference type="Rhea" id="RHEA:21248"/>
        <dbReference type="Rhea" id="RHEA-COMP:14527"/>
        <dbReference type="Rhea" id="RHEA-COMP:17342"/>
        <dbReference type="ChEBI" id="CHEBI:33019"/>
        <dbReference type="ChEBI" id="CHEBI:61557"/>
        <dbReference type="ChEBI" id="CHEBI:140395"/>
        <dbReference type="EC" id="2.7.7.6"/>
    </reaction>
</comment>
<dbReference type="GO" id="GO:0000428">
    <property type="term" value="C:DNA-directed RNA polymerase complex"/>
    <property type="evidence" value="ECO:0007669"/>
    <property type="project" value="UniProtKB-KW"/>
</dbReference>
<dbReference type="EMBL" id="CP024955">
    <property type="protein sequence ID" value="ATY85099.1"/>
    <property type="molecule type" value="Genomic_DNA"/>
</dbReference>
<organism evidence="11 13">
    <name type="scientific">Kyrpidia spormannii</name>
    <dbReference type="NCBI Taxonomy" id="2055160"/>
    <lineage>
        <taxon>Bacteria</taxon>
        <taxon>Bacillati</taxon>
        <taxon>Bacillota</taxon>
        <taxon>Bacilli</taxon>
        <taxon>Bacillales</taxon>
        <taxon>Alicyclobacillaceae</taxon>
        <taxon>Kyrpidia</taxon>
    </lineage>
</organism>
<evidence type="ECO:0000313" key="14">
    <source>
        <dbReference type="Proteomes" id="UP000502196"/>
    </source>
</evidence>
<evidence type="ECO:0000256" key="5">
    <source>
        <dbReference type="ARBA" id="ARBA00022679"/>
    </source>
</evidence>
<keyword evidence="4 10" id="KW-0240">DNA-directed RNA polymerase</keyword>
<gene>
    <name evidence="10 12" type="primary">rpoZ</name>
    <name evidence="12" type="ORF">COOX1_1995</name>
    <name evidence="11" type="ORF">CVV65_09310</name>
</gene>
<dbReference type="Pfam" id="PF01192">
    <property type="entry name" value="RNA_pol_Rpb6"/>
    <property type="match status" value="1"/>
</dbReference>
<accession>A0A2K8N6X0</accession>
<dbReference type="SUPFAM" id="SSF63562">
    <property type="entry name" value="RPB6/omega subunit-like"/>
    <property type="match status" value="1"/>
</dbReference>
<dbReference type="OrthoDB" id="9815459at2"/>
<dbReference type="EC" id="2.7.7.6" evidence="2 10"/>
<dbReference type="AlphaFoldDB" id="A0A2K8N6X0"/>
<evidence type="ECO:0000256" key="6">
    <source>
        <dbReference type="ARBA" id="ARBA00022695"/>
    </source>
</evidence>
<keyword evidence="5 10" id="KW-0808">Transferase</keyword>
<protein>
    <recommendedName>
        <fullName evidence="3 10">DNA-directed RNA polymerase subunit omega</fullName>
        <shortName evidence="10">RNAP omega subunit</shortName>
        <ecNumber evidence="2 10">2.7.7.6</ecNumber>
    </recommendedName>
    <alternativeName>
        <fullName evidence="10">RNA polymerase omega subunit</fullName>
    </alternativeName>
    <alternativeName>
        <fullName evidence="8 10">Transcriptase subunit omega</fullName>
    </alternativeName>
</protein>
<dbReference type="PANTHER" id="PTHR34476">
    <property type="entry name" value="DNA-DIRECTED RNA POLYMERASE SUBUNIT OMEGA"/>
    <property type="match status" value="1"/>
</dbReference>
<evidence type="ECO:0000256" key="10">
    <source>
        <dbReference type="HAMAP-Rule" id="MF_00366"/>
    </source>
</evidence>
<dbReference type="InterPro" id="IPR036161">
    <property type="entry name" value="RPB6/omega-like_sf"/>
</dbReference>
<evidence type="ECO:0000256" key="1">
    <source>
        <dbReference type="ARBA" id="ARBA00006711"/>
    </source>
</evidence>
<dbReference type="PANTHER" id="PTHR34476:SF1">
    <property type="entry name" value="DNA-DIRECTED RNA POLYMERASE SUBUNIT OMEGA"/>
    <property type="match status" value="1"/>
</dbReference>
<dbReference type="GO" id="GO:0006351">
    <property type="term" value="P:DNA-templated transcription"/>
    <property type="evidence" value="ECO:0007669"/>
    <property type="project" value="UniProtKB-UniRule"/>
</dbReference>
<evidence type="ECO:0000313" key="12">
    <source>
        <dbReference type="EMBL" id="CAB3393610.1"/>
    </source>
</evidence>
<dbReference type="HAMAP" id="MF_00366">
    <property type="entry name" value="RNApol_bact_RpoZ"/>
    <property type="match status" value="1"/>
</dbReference>
<evidence type="ECO:0000313" key="11">
    <source>
        <dbReference type="EMBL" id="ATY85099.1"/>
    </source>
</evidence>
<comment type="function">
    <text evidence="10">Promotes RNA polymerase assembly. Latches the N- and C-terminal regions of the beta' subunit thereby facilitating its interaction with the beta and alpha subunits.</text>
</comment>
<dbReference type="SMART" id="SM01409">
    <property type="entry name" value="RNA_pol_Rpb6"/>
    <property type="match status" value="1"/>
</dbReference>
<keyword evidence="6 10" id="KW-0548">Nucleotidyltransferase</keyword>
<dbReference type="InterPro" id="IPR003716">
    <property type="entry name" value="DNA-dir_RNA_pol_omega"/>
</dbReference>
<dbReference type="KEGG" id="kyr:CVV65_09310"/>
<comment type="subunit">
    <text evidence="10">The RNAP catalytic core consists of 2 alpha, 1 beta, 1 beta' and 1 omega subunit. When a sigma factor is associated with the core the holoenzyme is formed, which can initiate transcription.</text>
</comment>
<evidence type="ECO:0000313" key="13">
    <source>
        <dbReference type="Proteomes" id="UP000231932"/>
    </source>
</evidence>
<evidence type="ECO:0000256" key="4">
    <source>
        <dbReference type="ARBA" id="ARBA00022478"/>
    </source>
</evidence>
<reference evidence="13" key="1">
    <citation type="submission" date="2017-11" db="EMBL/GenBank/DDBJ databases">
        <title>Complete Genome Sequence of Kyrpidia sp. Strain EA-1, a thermophilic, hydrogen-oxidizing Bacterium, isolated from the Azores.</title>
        <authorList>
            <person name="Reiner J.E."/>
            <person name="Lapp C.J."/>
            <person name="Bunk B."/>
            <person name="Gescher J."/>
        </authorList>
    </citation>
    <scope>NUCLEOTIDE SEQUENCE [LARGE SCALE GENOMIC DNA]</scope>
    <source>
        <strain evidence="13">EA-1</strain>
    </source>
</reference>
<evidence type="ECO:0000256" key="9">
    <source>
        <dbReference type="ARBA" id="ARBA00048552"/>
    </source>
</evidence>
<dbReference type="Proteomes" id="UP000231932">
    <property type="component" value="Chromosome"/>
</dbReference>
<evidence type="ECO:0000256" key="2">
    <source>
        <dbReference type="ARBA" id="ARBA00012418"/>
    </source>
</evidence>
<reference evidence="11" key="2">
    <citation type="journal article" date="2018" name="Genome Announc.">
        <title>Complete Genome Sequence of Kyrpidia sp. Strain EA-1, a Thermophilic Knallgas Bacterium, Isolated from the Azores.</title>
        <authorList>
            <person name="Reiner J.E."/>
            <person name="Lapp C.J."/>
            <person name="Bunk B."/>
            <person name="Sproer C."/>
            <person name="Overmann J."/>
            <person name="Gescher J."/>
        </authorList>
    </citation>
    <scope>NUCLEOTIDE SEQUENCE</scope>
    <source>
        <strain evidence="11">EA-1</strain>
    </source>
</reference>
<dbReference type="RefSeq" id="WP_013075420.1">
    <property type="nucleotide sequence ID" value="NZ_CP024955.1"/>
</dbReference>
<dbReference type="InterPro" id="IPR006110">
    <property type="entry name" value="Pol_omega/Rpo6/RPB6"/>
</dbReference>
<dbReference type="NCBIfam" id="TIGR00690">
    <property type="entry name" value="rpoZ"/>
    <property type="match status" value="1"/>
</dbReference>
<dbReference type="Proteomes" id="UP000502196">
    <property type="component" value="Chromosome"/>
</dbReference>
<keyword evidence="13" id="KW-1185">Reference proteome</keyword>
<evidence type="ECO:0000256" key="8">
    <source>
        <dbReference type="ARBA" id="ARBA00029924"/>
    </source>
</evidence>
<dbReference type="GO" id="GO:0003899">
    <property type="term" value="F:DNA-directed RNA polymerase activity"/>
    <property type="evidence" value="ECO:0007669"/>
    <property type="project" value="UniProtKB-UniRule"/>
</dbReference>
<proteinExistence type="inferred from homology"/>
<sequence length="64" mass="6949">MLYPSIDQLMTKVESKYALVVAAARRARRLQEGARSLVSVPSGKVVSVALFEIAADKVKCVLSK</sequence>
<dbReference type="GO" id="GO:0003677">
    <property type="term" value="F:DNA binding"/>
    <property type="evidence" value="ECO:0007669"/>
    <property type="project" value="UniProtKB-UniRule"/>
</dbReference>